<gene>
    <name evidence="1" type="ORF">IC627_23180</name>
</gene>
<organism evidence="1">
    <name type="scientific">Photobacterium damsela subsp. piscicida</name>
    <name type="common">Pasteurella piscicida</name>
    <dbReference type="NCBI Taxonomy" id="38294"/>
    <lineage>
        <taxon>Bacteria</taxon>
        <taxon>Pseudomonadati</taxon>
        <taxon>Pseudomonadota</taxon>
        <taxon>Gammaproteobacteria</taxon>
        <taxon>Vibrionales</taxon>
        <taxon>Vibrionaceae</taxon>
        <taxon>Photobacterium</taxon>
    </lineage>
</organism>
<dbReference type="RefSeq" id="WP_086959694.1">
    <property type="nucleotide sequence ID" value="NZ_BDMQ01000007.1"/>
</dbReference>
<dbReference type="InterPro" id="IPR002586">
    <property type="entry name" value="CobQ/CobB/MinD/ParA_Nub-bd_dom"/>
</dbReference>
<dbReference type="SUPFAM" id="SSF52540">
    <property type="entry name" value="P-loop containing nucleoside triphosphate hydrolases"/>
    <property type="match status" value="1"/>
</dbReference>
<dbReference type="Proteomes" id="UP000516656">
    <property type="component" value="Plasmid unnamed3"/>
</dbReference>
<dbReference type="InterPro" id="IPR027417">
    <property type="entry name" value="P-loop_NTPase"/>
</dbReference>
<dbReference type="EMBL" id="CP061859">
    <property type="protein sequence ID" value="QOD59120.1"/>
    <property type="molecule type" value="Genomic_DNA"/>
</dbReference>
<keyword evidence="1" id="KW-0614">Plasmid</keyword>
<evidence type="ECO:0000313" key="1">
    <source>
        <dbReference type="EMBL" id="QOD59120.1"/>
    </source>
</evidence>
<proteinExistence type="predicted"/>
<dbReference type="PANTHER" id="PTHR13696:SF99">
    <property type="entry name" value="COBYRINIC ACID AC-DIAMIDE SYNTHASE"/>
    <property type="match status" value="1"/>
</dbReference>
<dbReference type="PANTHER" id="PTHR13696">
    <property type="entry name" value="P-LOOP CONTAINING NUCLEOSIDE TRIPHOSPHATE HYDROLASE"/>
    <property type="match status" value="1"/>
</dbReference>
<protein>
    <submittedName>
        <fullName evidence="1">ParA family protein</fullName>
    </submittedName>
</protein>
<geneLocation type="plasmid" evidence="1">
    <name>unnamed3</name>
</geneLocation>
<name>A0A1V1VHM7_PHODP</name>
<dbReference type="Pfam" id="PF01656">
    <property type="entry name" value="CbiA"/>
    <property type="match status" value="1"/>
</dbReference>
<reference evidence="1" key="1">
    <citation type="submission" date="2020-09" db="EMBL/GenBank/DDBJ databases">
        <title>Complete, closed and curated genome sequences of Photobacterium damselae subsp. piscicida isolates from Australia indicate localised evolution and additional plasmid-borne pathogenicity mechanisms.</title>
        <authorList>
            <person name="Baseggio L."/>
            <person name="Silayeva O."/>
            <person name="Buller N."/>
            <person name="Landos M."/>
            <person name="Engelstaedter J."/>
            <person name="Barnes A.C."/>
        </authorList>
    </citation>
    <scope>NUCLEOTIDE SEQUENCE [LARGE SCALE GENOMIC DNA]</scope>
    <source>
        <strain evidence="1">AS-16-0540-1</strain>
        <plasmid evidence="1">unnamed3</plasmid>
    </source>
</reference>
<dbReference type="InterPro" id="IPR050678">
    <property type="entry name" value="DNA_Partitioning_ATPase"/>
</dbReference>
<dbReference type="AlphaFoldDB" id="A0A1V1VHM7"/>
<accession>A0A1V1VHM7</accession>
<dbReference type="CDD" id="cd02042">
    <property type="entry name" value="ParAB_family"/>
    <property type="match status" value="1"/>
</dbReference>
<sequence>MKYIVFYSSKGGVGKSTFAKITHFVLANNNQKKVAGDDTDPQQHYADWMNANSSLCSNEEVADYFIYDTQGAHTEVNIEILTACKTENAVILIPVKPSDDDIKEAKRIATRLKQLNVIDKAIFFLNGCVANSNYKKYREELCSLGRVARKQINNRKAFAETPTQREINDVSALLLEVLI</sequence>
<dbReference type="Gene3D" id="3.40.50.300">
    <property type="entry name" value="P-loop containing nucleotide triphosphate hydrolases"/>
    <property type="match status" value="1"/>
</dbReference>